<sequence>MKTTELRERQAEFESNIKMINARKAHLKELQKEFVDFFTTEKIKKMEVQDYVLGFDKPERGFNFCYGLETQLKGLGWMVGGTSKKFGFWFGKLKPDVNKKYRYTKLFGNSPKTALAVVKDLILDLLEAGKDTDLNRIDANKLSPMFKGKILSTYYPKRYLNIFAKEHLDHFLTFLDLSTPELKKRSEIWKREALLEYKKSDIVMKSWAMDIFSDFLYELFPMPPKKSASKKIHPALKDYLPPHFLKHKISLLLN</sequence>
<dbReference type="AlphaFoldDB" id="A0A9D7XU71"/>
<comment type="caution">
    <text evidence="1">The sequence shown here is derived from an EMBL/GenBank/DDBJ whole genome shotgun (WGS) entry which is preliminary data.</text>
</comment>
<gene>
    <name evidence="1" type="ORF">IPP15_19275</name>
</gene>
<organism evidence="1 2">
    <name type="scientific">Candidatus Opimibacter skivensis</name>
    <dbReference type="NCBI Taxonomy" id="2982028"/>
    <lineage>
        <taxon>Bacteria</taxon>
        <taxon>Pseudomonadati</taxon>
        <taxon>Bacteroidota</taxon>
        <taxon>Saprospiria</taxon>
        <taxon>Saprospirales</taxon>
        <taxon>Saprospiraceae</taxon>
        <taxon>Candidatus Opimibacter</taxon>
    </lineage>
</organism>
<accession>A0A9D7XU71</accession>
<dbReference type="Proteomes" id="UP000808337">
    <property type="component" value="Unassembled WGS sequence"/>
</dbReference>
<evidence type="ECO:0000313" key="1">
    <source>
        <dbReference type="EMBL" id="MBK9984478.1"/>
    </source>
</evidence>
<evidence type="ECO:0000313" key="2">
    <source>
        <dbReference type="Proteomes" id="UP000808337"/>
    </source>
</evidence>
<proteinExistence type="predicted"/>
<dbReference type="EMBL" id="JADKGY010000029">
    <property type="protein sequence ID" value="MBK9984478.1"/>
    <property type="molecule type" value="Genomic_DNA"/>
</dbReference>
<protein>
    <submittedName>
        <fullName evidence="1">Uncharacterized protein</fullName>
    </submittedName>
</protein>
<reference evidence="1 2" key="1">
    <citation type="submission" date="2020-10" db="EMBL/GenBank/DDBJ databases">
        <title>Connecting structure to function with the recovery of over 1000 high-quality activated sludge metagenome-assembled genomes encoding full-length rRNA genes using long-read sequencing.</title>
        <authorList>
            <person name="Singleton C.M."/>
            <person name="Petriglieri F."/>
            <person name="Kristensen J.M."/>
            <person name="Kirkegaard R.H."/>
            <person name="Michaelsen T.Y."/>
            <person name="Andersen M.H."/>
            <person name="Karst S.M."/>
            <person name="Dueholm M.S."/>
            <person name="Nielsen P.H."/>
            <person name="Albertsen M."/>
        </authorList>
    </citation>
    <scope>NUCLEOTIDE SEQUENCE [LARGE SCALE GENOMIC DNA]</scope>
    <source>
        <strain evidence="1">Ribe_18-Q3-R11-54_MAXAC.273</strain>
    </source>
</reference>
<name>A0A9D7XU71_9BACT</name>